<dbReference type="AlphaFoldDB" id="A0A2S0N6Y9"/>
<gene>
    <name evidence="7" type="ORF">C6569_01895</name>
</gene>
<evidence type="ECO:0000256" key="4">
    <source>
        <dbReference type="ARBA" id="ARBA00023172"/>
    </source>
</evidence>
<dbReference type="RefSeq" id="WP_106747250.1">
    <property type="nucleotide sequence ID" value="NZ_CP027668.1"/>
</dbReference>
<dbReference type="OrthoDB" id="9784724at2"/>
<dbReference type="InterPro" id="IPR050090">
    <property type="entry name" value="Tyrosine_recombinase_XerCD"/>
</dbReference>
<evidence type="ECO:0000256" key="2">
    <source>
        <dbReference type="ARBA" id="ARBA00022908"/>
    </source>
</evidence>
<dbReference type="InterPro" id="IPR011010">
    <property type="entry name" value="DNA_brk_join_enz"/>
</dbReference>
<dbReference type="Proteomes" id="UP000237889">
    <property type="component" value="Chromosome"/>
</dbReference>
<dbReference type="GO" id="GO:0003677">
    <property type="term" value="F:DNA binding"/>
    <property type="evidence" value="ECO:0007669"/>
    <property type="project" value="UniProtKB-KW"/>
</dbReference>
<dbReference type="InterPro" id="IPR010998">
    <property type="entry name" value="Integrase_recombinase_N"/>
</dbReference>
<sequence length="594" mass="67508">MSRLPQPFKRPGSANFYLRIQVPPDLKKMYPASGQVWRSLGTPSPAEAKRRAPAALEAIYAEFDAKRQLRPPTDGDVQDIAWARYAYLVERDELLREKTYTEDELDEMWQAIVAKYGDEDYVAYKEFERLVERRKKYDAARLARTKELKSPDPNRTVRMVAPQVEDAVAKRGLKAPKGTADFRRIASAIQRAELEAFKRADERDQGEWGGTPTDPLVRPPSTSAPRTAPDGDRLMDHFAKFQQQQGSQHRPDTLNQNRQIVRLFSESVGEAKPVEQLTKLDVARWRDQLLKFPTKAQQVRELRSLKFPQVVKKNEALGRATLDPKTVNKYLSALAPFARWLSSNGYVPTLILTDEMYLTVDREKRGRDPFSDDQLKRLFASPLFHMCQGDRKEHIPGNVAIRDWRYWIPLVALFSGMRLGEIAQLLVSDVRDMHGQWTFHVTGEGDDAKTVKTAGSERIVPIHSRLIALGFLDYLGNRHQSGDARLFPEIKPDARGFFSGVPSKFLNGYMRAVGIKTGSTAFHSLRHNFADRLRAAGYLDQEFGFILGHGDRFGMTTGRYGTLTQGTLDMRVKLIEAVQYTDIAPKKKALRGCL</sequence>
<accession>A0A2S0N6Y9</accession>
<dbReference type="PANTHER" id="PTHR30349:SF41">
    <property type="entry name" value="INTEGRASE_RECOMBINASE PROTEIN MJ0367-RELATED"/>
    <property type="match status" value="1"/>
</dbReference>
<keyword evidence="3" id="KW-0238">DNA-binding</keyword>
<dbReference type="Pfam" id="PF00589">
    <property type="entry name" value="Phage_integrase"/>
    <property type="match status" value="1"/>
</dbReference>
<dbReference type="Gene3D" id="1.10.443.10">
    <property type="entry name" value="Intergrase catalytic core"/>
    <property type="match status" value="1"/>
</dbReference>
<name>A0A2S0N6Y9_9HYPH</name>
<dbReference type="Pfam" id="PF20172">
    <property type="entry name" value="DUF6538"/>
    <property type="match status" value="1"/>
</dbReference>
<dbReference type="PANTHER" id="PTHR30349">
    <property type="entry name" value="PHAGE INTEGRASE-RELATED"/>
    <property type="match status" value="1"/>
</dbReference>
<dbReference type="PROSITE" id="PS51898">
    <property type="entry name" value="TYR_RECOMBINASE"/>
    <property type="match status" value="1"/>
</dbReference>
<evidence type="ECO:0000256" key="1">
    <source>
        <dbReference type="ARBA" id="ARBA00008857"/>
    </source>
</evidence>
<dbReference type="GO" id="GO:0006310">
    <property type="term" value="P:DNA recombination"/>
    <property type="evidence" value="ECO:0007669"/>
    <property type="project" value="UniProtKB-KW"/>
</dbReference>
<dbReference type="KEGG" id="phr:C6569_01895"/>
<protein>
    <recommendedName>
        <fullName evidence="6">Tyr recombinase domain-containing protein</fullName>
    </recommendedName>
</protein>
<evidence type="ECO:0000256" key="5">
    <source>
        <dbReference type="SAM" id="MobiDB-lite"/>
    </source>
</evidence>
<dbReference type="InterPro" id="IPR046668">
    <property type="entry name" value="DUF6538"/>
</dbReference>
<evidence type="ECO:0000256" key="3">
    <source>
        <dbReference type="ARBA" id="ARBA00023125"/>
    </source>
</evidence>
<keyword evidence="2" id="KW-0229">DNA integration</keyword>
<dbReference type="EMBL" id="CP027668">
    <property type="protein sequence ID" value="AVO43920.1"/>
    <property type="molecule type" value="Genomic_DNA"/>
</dbReference>
<feature type="region of interest" description="Disordered" evidence="5">
    <location>
        <begin position="199"/>
        <end position="231"/>
    </location>
</feature>
<evidence type="ECO:0000313" key="8">
    <source>
        <dbReference type="Proteomes" id="UP000237889"/>
    </source>
</evidence>
<proteinExistence type="inferred from homology"/>
<evidence type="ECO:0000259" key="6">
    <source>
        <dbReference type="PROSITE" id="PS51898"/>
    </source>
</evidence>
<comment type="similarity">
    <text evidence="1">Belongs to the 'phage' integrase family.</text>
</comment>
<dbReference type="CDD" id="cd01184">
    <property type="entry name" value="INT_C_like_1"/>
    <property type="match status" value="1"/>
</dbReference>
<dbReference type="InterPro" id="IPR013762">
    <property type="entry name" value="Integrase-like_cat_sf"/>
</dbReference>
<evidence type="ECO:0000313" key="7">
    <source>
        <dbReference type="EMBL" id="AVO43920.1"/>
    </source>
</evidence>
<keyword evidence="4" id="KW-0233">DNA recombination</keyword>
<reference evidence="7 8" key="1">
    <citation type="submission" date="2018-03" db="EMBL/GenBank/DDBJ databases">
        <title>Genome sequencing of Phreatobacter sp.</title>
        <authorList>
            <person name="Kim S.-J."/>
            <person name="Heo J."/>
            <person name="Kwon S.-W."/>
        </authorList>
    </citation>
    <scope>NUCLEOTIDE SEQUENCE [LARGE SCALE GENOMIC DNA]</scope>
    <source>
        <strain evidence="7 8">S-12</strain>
    </source>
</reference>
<dbReference type="GO" id="GO:0015074">
    <property type="term" value="P:DNA integration"/>
    <property type="evidence" value="ECO:0007669"/>
    <property type="project" value="UniProtKB-KW"/>
</dbReference>
<dbReference type="InterPro" id="IPR002104">
    <property type="entry name" value="Integrase_catalytic"/>
</dbReference>
<dbReference type="Gene3D" id="1.10.150.130">
    <property type="match status" value="1"/>
</dbReference>
<keyword evidence="8" id="KW-1185">Reference proteome</keyword>
<organism evidence="7 8">
    <name type="scientific">Phreatobacter cathodiphilus</name>
    <dbReference type="NCBI Taxonomy" id="1868589"/>
    <lineage>
        <taxon>Bacteria</taxon>
        <taxon>Pseudomonadati</taxon>
        <taxon>Pseudomonadota</taxon>
        <taxon>Alphaproteobacteria</taxon>
        <taxon>Hyphomicrobiales</taxon>
        <taxon>Phreatobacteraceae</taxon>
        <taxon>Phreatobacter</taxon>
    </lineage>
</organism>
<dbReference type="SUPFAM" id="SSF56349">
    <property type="entry name" value="DNA breaking-rejoining enzymes"/>
    <property type="match status" value="1"/>
</dbReference>
<feature type="domain" description="Tyr recombinase" evidence="6">
    <location>
        <begin position="365"/>
        <end position="573"/>
    </location>
</feature>